<dbReference type="InterPro" id="IPR010093">
    <property type="entry name" value="SinI_DNA-bd"/>
</dbReference>
<evidence type="ECO:0000313" key="2">
    <source>
        <dbReference type="EMBL" id="GGN19976.1"/>
    </source>
</evidence>
<organism evidence="2 3">
    <name type="scientific">Lentzea pudingi</name>
    <dbReference type="NCBI Taxonomy" id="1789439"/>
    <lineage>
        <taxon>Bacteria</taxon>
        <taxon>Bacillati</taxon>
        <taxon>Actinomycetota</taxon>
        <taxon>Actinomycetes</taxon>
        <taxon>Pseudonocardiales</taxon>
        <taxon>Pseudonocardiaceae</taxon>
        <taxon>Lentzea</taxon>
    </lineage>
</organism>
<evidence type="ECO:0000259" key="1">
    <source>
        <dbReference type="Pfam" id="PF12728"/>
    </source>
</evidence>
<dbReference type="EMBL" id="BMNC01000015">
    <property type="protein sequence ID" value="GGN19976.1"/>
    <property type="molecule type" value="Genomic_DNA"/>
</dbReference>
<sequence length="93" mass="10626">MTNSAEEPKKLFFTVAEAAKLLRVDVATIYRSIREDAFPAVRLRTRYVVPAAAIDQLIASVMESGGVLDIAEMTRQRRDAREFERQQQRGRGW</sequence>
<reference evidence="3" key="1">
    <citation type="journal article" date="2019" name="Int. J. Syst. Evol. Microbiol.">
        <title>The Global Catalogue of Microorganisms (GCM) 10K type strain sequencing project: providing services to taxonomists for standard genome sequencing and annotation.</title>
        <authorList>
            <consortium name="The Broad Institute Genomics Platform"/>
            <consortium name="The Broad Institute Genome Sequencing Center for Infectious Disease"/>
            <person name="Wu L."/>
            <person name="Ma J."/>
        </authorList>
    </citation>
    <scope>NUCLEOTIDE SEQUENCE [LARGE SCALE GENOMIC DNA]</scope>
    <source>
        <strain evidence="3">CGMCC 4.7319</strain>
    </source>
</reference>
<protein>
    <recommendedName>
        <fullName evidence="1">Helix-turn-helix domain-containing protein</fullName>
    </recommendedName>
</protein>
<name>A0ABQ2ING7_9PSEU</name>
<keyword evidence="3" id="KW-1185">Reference proteome</keyword>
<dbReference type="Proteomes" id="UP000597656">
    <property type="component" value="Unassembled WGS sequence"/>
</dbReference>
<proteinExistence type="predicted"/>
<dbReference type="InterPro" id="IPR041657">
    <property type="entry name" value="HTH_17"/>
</dbReference>
<gene>
    <name evidence="2" type="ORF">GCM10011609_71430</name>
</gene>
<dbReference type="Pfam" id="PF12728">
    <property type="entry name" value="HTH_17"/>
    <property type="match status" value="1"/>
</dbReference>
<accession>A0ABQ2ING7</accession>
<dbReference type="NCBIfam" id="TIGR01764">
    <property type="entry name" value="excise"/>
    <property type="match status" value="1"/>
</dbReference>
<dbReference type="RefSeq" id="WP_189159288.1">
    <property type="nucleotide sequence ID" value="NZ_BMNC01000015.1"/>
</dbReference>
<comment type="caution">
    <text evidence="2">The sequence shown here is derived from an EMBL/GenBank/DDBJ whole genome shotgun (WGS) entry which is preliminary data.</text>
</comment>
<feature type="domain" description="Helix-turn-helix" evidence="1">
    <location>
        <begin position="12"/>
        <end position="60"/>
    </location>
</feature>
<evidence type="ECO:0000313" key="3">
    <source>
        <dbReference type="Proteomes" id="UP000597656"/>
    </source>
</evidence>